<evidence type="ECO:0008006" key="4">
    <source>
        <dbReference type="Google" id="ProtNLM"/>
    </source>
</evidence>
<evidence type="ECO:0000256" key="1">
    <source>
        <dbReference type="SAM" id="SignalP"/>
    </source>
</evidence>
<organism evidence="2 3">
    <name type="scientific">Arenimonas oryziterrae DSM 21050 = YC6267</name>
    <dbReference type="NCBI Taxonomy" id="1121015"/>
    <lineage>
        <taxon>Bacteria</taxon>
        <taxon>Pseudomonadati</taxon>
        <taxon>Pseudomonadota</taxon>
        <taxon>Gammaproteobacteria</taxon>
        <taxon>Lysobacterales</taxon>
        <taxon>Lysobacteraceae</taxon>
        <taxon>Arenimonas</taxon>
    </lineage>
</organism>
<dbReference type="Proteomes" id="UP000029385">
    <property type="component" value="Unassembled WGS sequence"/>
</dbReference>
<name>A0A091AQ46_9GAMM</name>
<comment type="caution">
    <text evidence="2">The sequence shown here is derived from an EMBL/GenBank/DDBJ whole genome shotgun (WGS) entry which is preliminary data.</text>
</comment>
<proteinExistence type="predicted"/>
<dbReference type="OrthoDB" id="6191549at2"/>
<sequence>MRTTHWIIKLLWLSALCAAAGAQAKELEARIAKLSTGAGSLQGVQLSLDWPDGGTTGTMRLRAQSLDFPTLSYRARNVDWQCPLARTAAGGWRCVGPVRANGSGGFPLALDISAGATLADLRIGKSRIQYQALAAAPDRSRVLVEKIPVDWLKAYLASLWAEGRWTQGSLSGQVDVLTPKAGPFEVRTDLTVDALGLETPTGWLAAAGLKGRLLVDYRDLAGKQSVDTRLTLRGGEFLAQNFYAQLPSTPVDIRVLAEHQGTAPWRLPVLSWQDPGVFEASGKATLAKDASISDLDLALDMGNLTIARDRYLSGFLAPAGFPELLLTGKVVAGLQLRGGELDAMQANFSGVNAIDDKARFTIAGVDGELRWNGGASPVQSRFGWSSGALYGIGLGQAKFAFTSKDGELRLDSPVAMEMLEGRITLDHMRWQAPKGEIGARFQFGLGMQQLDLGSLSQRLGWPPFTGTIGGKIPSARYADSILTLDGGLRMDVFGGSVTLADLVMERPLGIAPTLSADVELQDMDLEPMTKAFDFGSMTGRLDGHINQLRLVDWSPVAFDAYFETDRSFKGKRRLSQRAVKDITNVGGGGLVAGLQAQVLQIFDDFGYERLGIGCKLKDNVCQMTGLGSAGDGYIIVAGSGLPRIQVVGFRRRVDWPTLVSRLEAATEGQTPVIQ</sequence>
<reference evidence="2 3" key="1">
    <citation type="submission" date="2013-09" db="EMBL/GenBank/DDBJ databases">
        <title>Genome sequencing of Arenimonas oryziterrae.</title>
        <authorList>
            <person name="Chen F."/>
            <person name="Wang G."/>
        </authorList>
    </citation>
    <scope>NUCLEOTIDE SEQUENCE [LARGE SCALE GENOMIC DNA]</scope>
    <source>
        <strain evidence="2 3">YC6267</strain>
    </source>
</reference>
<gene>
    <name evidence="2" type="ORF">N789_04385</name>
</gene>
<feature type="signal peptide" evidence="1">
    <location>
        <begin position="1"/>
        <end position="24"/>
    </location>
</feature>
<protein>
    <recommendedName>
        <fullName evidence="4">Dicarboxylate transport domain-containing protein</fullName>
    </recommendedName>
</protein>
<dbReference type="eggNOG" id="COG2911">
    <property type="taxonomic scope" value="Bacteria"/>
</dbReference>
<dbReference type="STRING" id="1121015.GCA_000420545_00150"/>
<keyword evidence="1" id="KW-0732">Signal</keyword>
<keyword evidence="3" id="KW-1185">Reference proteome</keyword>
<dbReference type="RefSeq" id="WP_022967825.1">
    <property type="nucleotide sequence ID" value="NZ_ATVD01000001.1"/>
</dbReference>
<accession>A0A091AQ46</accession>
<dbReference type="EMBL" id="AVCI01000045">
    <property type="protein sequence ID" value="KFN41129.1"/>
    <property type="molecule type" value="Genomic_DNA"/>
</dbReference>
<dbReference type="AlphaFoldDB" id="A0A091AQ46"/>
<dbReference type="PATRIC" id="fig|1121015.4.peg.2561"/>
<evidence type="ECO:0000313" key="2">
    <source>
        <dbReference type="EMBL" id="KFN41129.1"/>
    </source>
</evidence>
<evidence type="ECO:0000313" key="3">
    <source>
        <dbReference type="Proteomes" id="UP000029385"/>
    </source>
</evidence>
<feature type="chain" id="PRO_5001870789" description="Dicarboxylate transport domain-containing protein" evidence="1">
    <location>
        <begin position="25"/>
        <end position="674"/>
    </location>
</feature>